<organism evidence="1 2">
    <name type="scientific">Salmonella enterica</name>
    <name type="common">Salmonella choleraesuis</name>
    <dbReference type="NCBI Taxonomy" id="28901"/>
    <lineage>
        <taxon>Bacteria</taxon>
        <taxon>Pseudomonadati</taxon>
        <taxon>Pseudomonadota</taxon>
        <taxon>Gammaproteobacteria</taxon>
        <taxon>Enterobacterales</taxon>
        <taxon>Enterobacteriaceae</taxon>
        <taxon>Salmonella</taxon>
    </lineage>
</organism>
<accession>A0A379QF06</accession>
<name>A0A379QF06_SALER</name>
<evidence type="ECO:0000313" key="2">
    <source>
        <dbReference type="Proteomes" id="UP000254597"/>
    </source>
</evidence>
<gene>
    <name evidence="1" type="ORF">NCTC10252_00092</name>
</gene>
<sequence>MMQSVQFWKNKREHGKTRLKALWKITDGQKVPLAILLNKEL</sequence>
<dbReference type="Proteomes" id="UP000254597">
    <property type="component" value="Unassembled WGS sequence"/>
</dbReference>
<dbReference type="EMBL" id="UGWP01000002">
    <property type="protein sequence ID" value="SUF54925.1"/>
    <property type="molecule type" value="Genomic_DNA"/>
</dbReference>
<reference evidence="1 2" key="1">
    <citation type="submission" date="2018-06" db="EMBL/GenBank/DDBJ databases">
        <authorList>
            <consortium name="Pathogen Informatics"/>
            <person name="Doyle S."/>
        </authorList>
    </citation>
    <scope>NUCLEOTIDE SEQUENCE [LARGE SCALE GENOMIC DNA]</scope>
    <source>
        <strain evidence="1 2">NCTC10252</strain>
    </source>
</reference>
<proteinExistence type="predicted"/>
<protein>
    <submittedName>
        <fullName evidence="1">Uncharacterized protein</fullName>
    </submittedName>
</protein>
<dbReference type="AlphaFoldDB" id="A0A379QF06"/>
<evidence type="ECO:0000313" key="1">
    <source>
        <dbReference type="EMBL" id="SUF54925.1"/>
    </source>
</evidence>